<gene>
    <name evidence="1" type="ORF">N7515_002597</name>
</gene>
<sequence length="123" mass="13230">MQMLVPGCHEIIHDNANHVKFIDFAGSGIDGGAPLSATSGVASGLALKSASAQIYLLLVRCFVELETGRVPYNELERTLEMGKLVTVVEGLFPQQKFPPVETLAFGSSVEILHVAVGDFRQEC</sequence>
<dbReference type="OrthoDB" id="1668230at2759"/>
<dbReference type="Proteomes" id="UP001149079">
    <property type="component" value="Unassembled WGS sequence"/>
</dbReference>
<keyword evidence="2" id="KW-1185">Reference proteome</keyword>
<organism evidence="1 2">
    <name type="scientific">Penicillium bovifimosum</name>
    <dbReference type="NCBI Taxonomy" id="126998"/>
    <lineage>
        <taxon>Eukaryota</taxon>
        <taxon>Fungi</taxon>
        <taxon>Dikarya</taxon>
        <taxon>Ascomycota</taxon>
        <taxon>Pezizomycotina</taxon>
        <taxon>Eurotiomycetes</taxon>
        <taxon>Eurotiomycetidae</taxon>
        <taxon>Eurotiales</taxon>
        <taxon>Aspergillaceae</taxon>
        <taxon>Penicillium</taxon>
    </lineage>
</organism>
<evidence type="ECO:0000313" key="1">
    <source>
        <dbReference type="EMBL" id="KAJ5143810.1"/>
    </source>
</evidence>
<protein>
    <submittedName>
        <fullName evidence="1">Uncharacterized protein</fullName>
    </submittedName>
</protein>
<name>A0A9W9HBU0_9EURO</name>
<evidence type="ECO:0000313" key="2">
    <source>
        <dbReference type="Proteomes" id="UP001149079"/>
    </source>
</evidence>
<reference evidence="1" key="2">
    <citation type="journal article" date="2023" name="IMA Fungus">
        <title>Comparative genomic study of the Penicillium genus elucidates a diverse pangenome and 15 lateral gene transfer events.</title>
        <authorList>
            <person name="Petersen C."/>
            <person name="Sorensen T."/>
            <person name="Nielsen M.R."/>
            <person name="Sondergaard T.E."/>
            <person name="Sorensen J.L."/>
            <person name="Fitzpatrick D.A."/>
            <person name="Frisvad J.C."/>
            <person name="Nielsen K.L."/>
        </authorList>
    </citation>
    <scope>NUCLEOTIDE SEQUENCE</scope>
    <source>
        <strain evidence="1">IBT 22155</strain>
    </source>
</reference>
<dbReference type="RefSeq" id="XP_056525454.1">
    <property type="nucleotide sequence ID" value="XM_056663341.1"/>
</dbReference>
<dbReference type="AlphaFoldDB" id="A0A9W9HBU0"/>
<dbReference type="EMBL" id="JAPQKL010000002">
    <property type="protein sequence ID" value="KAJ5143810.1"/>
    <property type="molecule type" value="Genomic_DNA"/>
</dbReference>
<accession>A0A9W9HBU0</accession>
<dbReference type="GeneID" id="81402511"/>
<proteinExistence type="predicted"/>
<reference evidence="1" key="1">
    <citation type="submission" date="2022-11" db="EMBL/GenBank/DDBJ databases">
        <authorList>
            <person name="Petersen C."/>
        </authorList>
    </citation>
    <scope>NUCLEOTIDE SEQUENCE</scope>
    <source>
        <strain evidence="1">IBT 22155</strain>
    </source>
</reference>
<comment type="caution">
    <text evidence="1">The sequence shown here is derived from an EMBL/GenBank/DDBJ whole genome shotgun (WGS) entry which is preliminary data.</text>
</comment>